<dbReference type="KEGG" id="otr:OTERR_06740"/>
<name>A0A5C1E5I4_9RHOO</name>
<gene>
    <name evidence="3" type="ORF">OTERR_06740</name>
</gene>
<proteinExistence type="predicted"/>
<evidence type="ECO:0000256" key="1">
    <source>
        <dbReference type="SAM" id="SignalP"/>
    </source>
</evidence>
<keyword evidence="4" id="KW-1185">Reference proteome</keyword>
<dbReference type="InterPro" id="IPR038670">
    <property type="entry name" value="HslJ-like_sf"/>
</dbReference>
<feature type="domain" description="DUF306" evidence="2">
    <location>
        <begin position="35"/>
        <end position="158"/>
    </location>
</feature>
<dbReference type="PROSITE" id="PS51257">
    <property type="entry name" value="PROKAR_LIPOPROTEIN"/>
    <property type="match status" value="1"/>
</dbReference>
<dbReference type="RefSeq" id="WP_187775292.1">
    <property type="nucleotide sequence ID" value="NZ_CP022579.1"/>
</dbReference>
<protein>
    <recommendedName>
        <fullName evidence="2">DUF306 domain-containing protein</fullName>
    </recommendedName>
</protein>
<evidence type="ECO:0000313" key="3">
    <source>
        <dbReference type="EMBL" id="QEL64150.1"/>
    </source>
</evidence>
<dbReference type="Proteomes" id="UP000323671">
    <property type="component" value="Chromosome"/>
</dbReference>
<dbReference type="EMBL" id="CP022579">
    <property type="protein sequence ID" value="QEL64150.1"/>
    <property type="molecule type" value="Genomic_DNA"/>
</dbReference>
<reference evidence="3 4" key="1">
    <citation type="submission" date="2017-07" db="EMBL/GenBank/DDBJ databases">
        <title>Complete genome sequence of Oryzomicrobium terrae TPP412.</title>
        <authorList>
            <person name="Chiu L.-W."/>
            <person name="Lo K.-J."/>
            <person name="Tsai Y.-M."/>
            <person name="Lin S.-S."/>
            <person name="Kuo C.-H."/>
            <person name="Liu C.-T."/>
        </authorList>
    </citation>
    <scope>NUCLEOTIDE SEQUENCE [LARGE SCALE GENOMIC DNA]</scope>
    <source>
        <strain evidence="3 4">TPP412</strain>
    </source>
</reference>
<accession>A0A5C1E5I4</accession>
<organism evidence="3 4">
    <name type="scientific">Oryzomicrobium terrae</name>
    <dbReference type="NCBI Taxonomy" id="1735038"/>
    <lineage>
        <taxon>Bacteria</taxon>
        <taxon>Pseudomonadati</taxon>
        <taxon>Pseudomonadota</taxon>
        <taxon>Betaproteobacteria</taxon>
        <taxon>Rhodocyclales</taxon>
        <taxon>Rhodocyclaceae</taxon>
        <taxon>Oryzomicrobium</taxon>
    </lineage>
</organism>
<dbReference type="Pfam" id="PF03724">
    <property type="entry name" value="META"/>
    <property type="match status" value="1"/>
</dbReference>
<sequence>MKSALVAASFTLLALGGCAASGRGAPDGDVLPPPAGLMETYWKAVELDGAPVPPADGQREAHLVLRAEAAPGERGAKDGVLPAQGSTGCNRLVATYTADERNLRFTPGATTRMACLPGNPEPAFLKAIAATRQYRIGLRQSDELELLDASGRVVARFRATALH</sequence>
<dbReference type="AlphaFoldDB" id="A0A5C1E5I4"/>
<feature type="chain" id="PRO_5022874573" description="DUF306 domain-containing protein" evidence="1">
    <location>
        <begin position="20"/>
        <end position="163"/>
    </location>
</feature>
<dbReference type="InterPro" id="IPR005184">
    <property type="entry name" value="DUF306_Meta_HslJ"/>
</dbReference>
<keyword evidence="1" id="KW-0732">Signal</keyword>
<evidence type="ECO:0000313" key="4">
    <source>
        <dbReference type="Proteomes" id="UP000323671"/>
    </source>
</evidence>
<dbReference type="Gene3D" id="2.40.128.270">
    <property type="match status" value="1"/>
</dbReference>
<evidence type="ECO:0000259" key="2">
    <source>
        <dbReference type="Pfam" id="PF03724"/>
    </source>
</evidence>
<feature type="signal peptide" evidence="1">
    <location>
        <begin position="1"/>
        <end position="19"/>
    </location>
</feature>